<keyword evidence="1" id="KW-0479">Metal-binding</keyword>
<keyword evidence="8" id="KW-1185">Reference proteome</keyword>
<keyword evidence="3" id="KW-0862">Zinc</keyword>
<evidence type="ECO:0000256" key="5">
    <source>
        <dbReference type="SAM" id="MobiDB-lite"/>
    </source>
</evidence>
<dbReference type="InterPro" id="IPR002893">
    <property type="entry name" value="Znf_MYND"/>
</dbReference>
<feature type="compositionally biased region" description="Low complexity" evidence="5">
    <location>
        <begin position="30"/>
        <end position="47"/>
    </location>
</feature>
<sequence>MTKKSKSRSKVTTSGCTVIESKEENGAPKLSESNNSTSAANSKTALKNGKISSTAAPGLIESKSVGHSSSLASVPGIVDDFLGPKFVKVLSVSDRGFEKIPPPDLSEIKAKTKANATATDNNANKVEDSSIANKIRKKSKSKKKDTSVTTTNGSEDHRGLEPDGLSLNENENKSPDTIKSHLRSELSRQDAERLAKQDRIRKSAFQYDGNNIVVVPQLVPGPPLCDETESQFQSTSYPNAASSCYDEYNYVYDDDIAACGGARSSAPSDETSILGLDLENEDDEEERVGSWSLSHHVDYSYPPKQKPSSSVGSSESENNASSSTTASGNTTKSYPVLASCCGVLDGQIQICEIKDCTKTAGKKCSQCKKAFYCSEDHQRLDWKIHKNNCFPYRMEAARGDDISYAVASRDIPAGQIIFSEKPLLIFPIAAPENDFINVMDLKCIKKKISGEQSICTAVRPACFGCLKSVEFIGPPRFACSKCSLPLCHYNCQMGVGHMVGECRGLETQGGWSDEGDCCYHNMYMDVEILRALQLENYDYSQWEKFLQMKQNMRVEAYKESKRFQRFIKNYRKLVPISAKMTGYNDDLIGNVHAIITALSFRPSLGSTYKLLFASQILFSHSCIPNTFHYLEEINSGSTKTFKLVTKAAMPICKKELISIDFCPTPFVSYPLRRMFLRNLLSIDHCICTRCKDPRSVSDHTFDIKCPNCHDGLICSEEAEKWEDSVWACNACLEEFPFSTVMNTFVECRQELEAIKLLPKNQIVSALADFISRREKTLNEGHSLIIQAWCFIDANLSPCLRATRLPGPAPRYPEAVVEEYRLLAKGSYVLERHMNVVRPGVCLERGCILLSRHYADMAVSTRRFAIRVITRKEFIQDICKCIKSLNEALQIFQMHEGYTRDVSLHIQDVTSALVQSRSYIEELLMTERDEIRNKRVVSSTSTFKETV</sequence>
<comment type="caution">
    <text evidence="7">The sequence shown here is derived from an EMBL/GenBank/DDBJ whole genome shotgun (WGS) entry which is preliminary data.</text>
</comment>
<dbReference type="PANTHER" id="PTHR46455">
    <property type="entry name" value="SET AND MYND DOMAIN CONTAINING, ARTHROPOD-SPECIFIC, MEMBER 4, ISOFORM A"/>
    <property type="match status" value="1"/>
</dbReference>
<gene>
    <name evidence="7" type="ORF">ODALV1_LOCUS11291</name>
</gene>
<evidence type="ECO:0000256" key="1">
    <source>
        <dbReference type="ARBA" id="ARBA00022723"/>
    </source>
</evidence>
<dbReference type="Proteomes" id="UP001642540">
    <property type="component" value="Unassembled WGS sequence"/>
</dbReference>
<dbReference type="Gene3D" id="6.10.140.2220">
    <property type="match status" value="2"/>
</dbReference>
<accession>A0ABP1QJ83</accession>
<feature type="region of interest" description="Disordered" evidence="5">
    <location>
        <begin position="93"/>
        <end position="191"/>
    </location>
</feature>
<dbReference type="InterPro" id="IPR046341">
    <property type="entry name" value="SET_dom_sf"/>
</dbReference>
<feature type="region of interest" description="Disordered" evidence="5">
    <location>
        <begin position="299"/>
        <end position="330"/>
    </location>
</feature>
<reference evidence="7 8" key="1">
    <citation type="submission" date="2024-08" db="EMBL/GenBank/DDBJ databases">
        <authorList>
            <person name="Cucini C."/>
            <person name="Frati F."/>
        </authorList>
    </citation>
    <scope>NUCLEOTIDE SEQUENCE [LARGE SCALE GENOMIC DNA]</scope>
</reference>
<dbReference type="Pfam" id="PF01753">
    <property type="entry name" value="zf-MYND"/>
    <property type="match status" value="1"/>
</dbReference>
<proteinExistence type="predicted"/>
<dbReference type="EMBL" id="CAXLJM020000034">
    <property type="protein sequence ID" value="CAL8102918.1"/>
    <property type="molecule type" value="Genomic_DNA"/>
</dbReference>
<organism evidence="7 8">
    <name type="scientific">Orchesella dallaii</name>
    <dbReference type="NCBI Taxonomy" id="48710"/>
    <lineage>
        <taxon>Eukaryota</taxon>
        <taxon>Metazoa</taxon>
        <taxon>Ecdysozoa</taxon>
        <taxon>Arthropoda</taxon>
        <taxon>Hexapoda</taxon>
        <taxon>Collembola</taxon>
        <taxon>Entomobryomorpha</taxon>
        <taxon>Entomobryoidea</taxon>
        <taxon>Orchesellidae</taxon>
        <taxon>Orchesellinae</taxon>
        <taxon>Orchesella</taxon>
    </lineage>
</organism>
<dbReference type="Gene3D" id="1.10.220.160">
    <property type="match status" value="1"/>
</dbReference>
<feature type="compositionally biased region" description="Basic residues" evidence="5">
    <location>
        <begin position="134"/>
        <end position="143"/>
    </location>
</feature>
<evidence type="ECO:0000256" key="4">
    <source>
        <dbReference type="PROSITE-ProRule" id="PRU00134"/>
    </source>
</evidence>
<dbReference type="Gene3D" id="2.170.270.10">
    <property type="entry name" value="SET domain"/>
    <property type="match status" value="1"/>
</dbReference>
<feature type="compositionally biased region" description="Basic and acidic residues" evidence="5">
    <location>
        <begin position="170"/>
        <end position="191"/>
    </location>
</feature>
<dbReference type="InterPro" id="IPR053010">
    <property type="entry name" value="SET_SmydA-8"/>
</dbReference>
<evidence type="ECO:0000313" key="7">
    <source>
        <dbReference type="EMBL" id="CAL8102918.1"/>
    </source>
</evidence>
<protein>
    <recommendedName>
        <fullName evidence="6">MYND-type domain-containing protein</fullName>
    </recommendedName>
</protein>
<dbReference type="SUPFAM" id="SSF144232">
    <property type="entry name" value="HIT/MYND zinc finger-like"/>
    <property type="match status" value="1"/>
</dbReference>
<evidence type="ECO:0000256" key="3">
    <source>
        <dbReference type="ARBA" id="ARBA00022833"/>
    </source>
</evidence>
<dbReference type="PROSITE" id="PS50865">
    <property type="entry name" value="ZF_MYND_2"/>
    <property type="match status" value="1"/>
</dbReference>
<name>A0ABP1QJ83_9HEXA</name>
<evidence type="ECO:0000313" key="8">
    <source>
        <dbReference type="Proteomes" id="UP001642540"/>
    </source>
</evidence>
<keyword evidence="2 4" id="KW-0863">Zinc-finger</keyword>
<dbReference type="SUPFAM" id="SSF82199">
    <property type="entry name" value="SET domain"/>
    <property type="match status" value="1"/>
</dbReference>
<feature type="compositionally biased region" description="Low complexity" evidence="5">
    <location>
        <begin position="113"/>
        <end position="124"/>
    </location>
</feature>
<evidence type="ECO:0000256" key="2">
    <source>
        <dbReference type="ARBA" id="ARBA00022771"/>
    </source>
</evidence>
<evidence type="ECO:0000259" key="6">
    <source>
        <dbReference type="PROSITE" id="PS50865"/>
    </source>
</evidence>
<dbReference type="PANTHER" id="PTHR46455:SF5">
    <property type="entry name" value="SET AND MYND DOMAIN CONTAINING, ARTHROPOD-SPECIFIC, MEMBER 4, ISOFORM A"/>
    <property type="match status" value="1"/>
</dbReference>
<feature type="region of interest" description="Disordered" evidence="5">
    <location>
        <begin position="1"/>
        <end position="52"/>
    </location>
</feature>
<feature type="domain" description="MYND-type" evidence="6">
    <location>
        <begin position="353"/>
        <end position="389"/>
    </location>
</feature>